<comment type="subcellular location">
    <subcellularLocation>
        <location evidence="8">Cytoplasm</location>
    </subcellularLocation>
</comment>
<comment type="catalytic activity">
    <reaction evidence="7 8">
        <text>CMP + ATP = CDP + ADP</text>
        <dbReference type="Rhea" id="RHEA:11600"/>
        <dbReference type="ChEBI" id="CHEBI:30616"/>
        <dbReference type="ChEBI" id="CHEBI:58069"/>
        <dbReference type="ChEBI" id="CHEBI:60377"/>
        <dbReference type="ChEBI" id="CHEBI:456216"/>
        <dbReference type="EC" id="2.7.4.25"/>
    </reaction>
</comment>
<keyword evidence="3 8" id="KW-0547">Nucleotide-binding</keyword>
<dbReference type="EMBL" id="LBSA01000001">
    <property type="protein sequence ID" value="KKQ10678.1"/>
    <property type="molecule type" value="Genomic_DNA"/>
</dbReference>
<evidence type="ECO:0000256" key="4">
    <source>
        <dbReference type="ARBA" id="ARBA00022777"/>
    </source>
</evidence>
<name>A0A0G0EUT8_9BACT</name>
<dbReference type="GO" id="GO:0036431">
    <property type="term" value="F:dCMP kinase activity"/>
    <property type="evidence" value="ECO:0007669"/>
    <property type="project" value="InterPro"/>
</dbReference>
<dbReference type="Proteomes" id="UP000034492">
    <property type="component" value="Unassembled WGS sequence"/>
</dbReference>
<keyword evidence="8" id="KW-0963">Cytoplasm</keyword>
<comment type="caution">
    <text evidence="10">The sequence shown here is derived from an EMBL/GenBank/DDBJ whole genome shotgun (WGS) entry which is preliminary data.</text>
</comment>
<dbReference type="Pfam" id="PF02224">
    <property type="entry name" value="Cytidylate_kin"/>
    <property type="match status" value="1"/>
</dbReference>
<comment type="similarity">
    <text evidence="1 8">Belongs to the cytidylate kinase family. Type 1 subfamily.</text>
</comment>
<evidence type="ECO:0000256" key="1">
    <source>
        <dbReference type="ARBA" id="ARBA00009427"/>
    </source>
</evidence>
<evidence type="ECO:0000313" key="10">
    <source>
        <dbReference type="EMBL" id="KKQ10678.1"/>
    </source>
</evidence>
<comment type="catalytic activity">
    <reaction evidence="6 8">
        <text>dCMP + ATP = dCDP + ADP</text>
        <dbReference type="Rhea" id="RHEA:25094"/>
        <dbReference type="ChEBI" id="CHEBI:30616"/>
        <dbReference type="ChEBI" id="CHEBI:57566"/>
        <dbReference type="ChEBI" id="CHEBI:58593"/>
        <dbReference type="ChEBI" id="CHEBI:456216"/>
        <dbReference type="EC" id="2.7.4.25"/>
    </reaction>
</comment>
<dbReference type="EC" id="2.7.4.25" evidence="8"/>
<evidence type="ECO:0000259" key="9">
    <source>
        <dbReference type="Pfam" id="PF02224"/>
    </source>
</evidence>
<dbReference type="GO" id="GO:0036430">
    <property type="term" value="F:CMP kinase activity"/>
    <property type="evidence" value="ECO:0007669"/>
    <property type="project" value="RHEA"/>
</dbReference>
<feature type="domain" description="Cytidylate kinase" evidence="9">
    <location>
        <begin position="5"/>
        <end position="218"/>
    </location>
</feature>
<feature type="binding site" evidence="8">
    <location>
        <begin position="9"/>
        <end position="17"/>
    </location>
    <ligand>
        <name>ATP</name>
        <dbReference type="ChEBI" id="CHEBI:30616"/>
    </ligand>
</feature>
<evidence type="ECO:0000256" key="6">
    <source>
        <dbReference type="ARBA" id="ARBA00047615"/>
    </source>
</evidence>
<evidence type="ECO:0000256" key="8">
    <source>
        <dbReference type="HAMAP-Rule" id="MF_00238"/>
    </source>
</evidence>
<sequence length="223" mass="25057">MSEVITIDGPTSSGKSSVGHLFSANIGFQFIDTGAIYRAGSLFILENNLSTADENVCAKVFENLNVEFKEIDGSQRIFLDGKDITEKLHLPQVTKVVPIIAAFPKVRELSKKIQRKIGSLQNTVMTGRDIGTEIFPDSKLKIFLTASPEIRAKRRYEQLKQKDLDISYEKVLEEMLKRDEADSIREASPFRKPDDAVEIDTTNLTTKQTVEKMLELFKARGLS</sequence>
<organism evidence="10 11">
    <name type="scientific">Candidatus Daviesbacteria bacterium GW2011_GWB1_36_5</name>
    <dbReference type="NCBI Taxonomy" id="1618426"/>
    <lineage>
        <taxon>Bacteria</taxon>
        <taxon>Candidatus Daviesiibacteriota</taxon>
    </lineage>
</organism>
<dbReference type="NCBIfam" id="TIGR00017">
    <property type="entry name" value="cmk"/>
    <property type="match status" value="1"/>
</dbReference>
<keyword evidence="4 8" id="KW-0418">Kinase</keyword>
<protein>
    <recommendedName>
        <fullName evidence="8">Cytidylate kinase</fullName>
        <shortName evidence="8">CK</shortName>
        <ecNumber evidence="8">2.7.4.25</ecNumber>
    </recommendedName>
    <alternativeName>
        <fullName evidence="8">Cytidine monophosphate kinase</fullName>
        <shortName evidence="8">CMP kinase</shortName>
    </alternativeName>
</protein>
<keyword evidence="5 8" id="KW-0067">ATP-binding</keyword>
<dbReference type="InterPro" id="IPR011994">
    <property type="entry name" value="Cytidylate_kinase_dom"/>
</dbReference>
<gene>
    <name evidence="8" type="primary">cmk</name>
    <name evidence="10" type="ORF">US19_C0001G0016</name>
</gene>
<dbReference type="SUPFAM" id="SSF52540">
    <property type="entry name" value="P-loop containing nucleoside triphosphate hydrolases"/>
    <property type="match status" value="1"/>
</dbReference>
<dbReference type="PATRIC" id="fig|1618426.3.peg.15"/>
<dbReference type="Gene3D" id="3.40.50.300">
    <property type="entry name" value="P-loop containing nucleotide triphosphate hydrolases"/>
    <property type="match status" value="1"/>
</dbReference>
<keyword evidence="2 8" id="KW-0808">Transferase</keyword>
<evidence type="ECO:0000256" key="7">
    <source>
        <dbReference type="ARBA" id="ARBA00048478"/>
    </source>
</evidence>
<evidence type="ECO:0000256" key="3">
    <source>
        <dbReference type="ARBA" id="ARBA00022741"/>
    </source>
</evidence>
<dbReference type="GO" id="GO:0005737">
    <property type="term" value="C:cytoplasm"/>
    <property type="evidence" value="ECO:0007669"/>
    <property type="project" value="UniProtKB-SubCell"/>
</dbReference>
<dbReference type="InterPro" id="IPR027417">
    <property type="entry name" value="P-loop_NTPase"/>
</dbReference>
<dbReference type="GO" id="GO:0006220">
    <property type="term" value="P:pyrimidine nucleotide metabolic process"/>
    <property type="evidence" value="ECO:0007669"/>
    <property type="project" value="UniProtKB-UniRule"/>
</dbReference>
<proteinExistence type="inferred from homology"/>
<dbReference type="CDD" id="cd02020">
    <property type="entry name" value="CMPK"/>
    <property type="match status" value="1"/>
</dbReference>
<accession>A0A0G0EUT8</accession>
<evidence type="ECO:0000256" key="5">
    <source>
        <dbReference type="ARBA" id="ARBA00022840"/>
    </source>
</evidence>
<evidence type="ECO:0000313" key="11">
    <source>
        <dbReference type="Proteomes" id="UP000034492"/>
    </source>
</evidence>
<evidence type="ECO:0000256" key="2">
    <source>
        <dbReference type="ARBA" id="ARBA00022679"/>
    </source>
</evidence>
<reference evidence="10 11" key="1">
    <citation type="journal article" date="2015" name="Nature">
        <title>rRNA introns, odd ribosomes, and small enigmatic genomes across a large radiation of phyla.</title>
        <authorList>
            <person name="Brown C.T."/>
            <person name="Hug L.A."/>
            <person name="Thomas B.C."/>
            <person name="Sharon I."/>
            <person name="Castelle C.J."/>
            <person name="Singh A."/>
            <person name="Wilkins M.J."/>
            <person name="Williams K.H."/>
            <person name="Banfield J.F."/>
        </authorList>
    </citation>
    <scope>NUCLEOTIDE SEQUENCE [LARGE SCALE GENOMIC DNA]</scope>
</reference>
<dbReference type="GO" id="GO:0005524">
    <property type="term" value="F:ATP binding"/>
    <property type="evidence" value="ECO:0007669"/>
    <property type="project" value="UniProtKB-UniRule"/>
</dbReference>
<dbReference type="InterPro" id="IPR003136">
    <property type="entry name" value="Cytidylate_kin"/>
</dbReference>
<dbReference type="HAMAP" id="MF_00238">
    <property type="entry name" value="Cytidyl_kinase_type1"/>
    <property type="match status" value="1"/>
</dbReference>
<dbReference type="AlphaFoldDB" id="A0A0G0EUT8"/>